<accession>A0A4Y1YPJ8</accession>
<dbReference type="Proteomes" id="UP000316473">
    <property type="component" value="Chromosome"/>
</dbReference>
<feature type="domain" description="Endoribonuclease YicC-like N-terminal" evidence="6">
    <location>
        <begin position="2"/>
        <end position="154"/>
    </location>
</feature>
<evidence type="ECO:0000256" key="2">
    <source>
        <dbReference type="ARBA" id="ARBA00022722"/>
    </source>
</evidence>
<evidence type="ECO:0000256" key="1">
    <source>
        <dbReference type="ARBA" id="ARBA00001968"/>
    </source>
</evidence>
<evidence type="ECO:0000313" key="9">
    <source>
        <dbReference type="Proteomes" id="UP000316473"/>
    </source>
</evidence>
<dbReference type="PANTHER" id="PTHR30636:SF3">
    <property type="entry name" value="UPF0701 PROTEIN YICC"/>
    <property type="match status" value="1"/>
</dbReference>
<sequence length="288" mass="32370">MIASMTGYAAISTEIPQGSLAVELRSVNSRYFDLHFKLSDELRVLEPAMRNLLSAAIVRGKVECRLTFSAYAGKDHNQQLNHELLNTLLILNKTIKSTFPAASDLSVADILHWPGVLESDAVSLDELHPACMTLLQSAVQALLLARQREGEKLQSFLLERIQQLRQLVQDLLPSLPTILASFQERLLHCLQTAGLDENDERIRQEFTLFANRIDVDEELSRLQGHLDEFEHIVQQGGVVGKQLDFLAQELNREANTLASKSVAKETTHAAVEMKVLIEQLREQIQNIE</sequence>
<dbReference type="Pfam" id="PF03755">
    <property type="entry name" value="YicC-like_N"/>
    <property type="match status" value="1"/>
</dbReference>
<dbReference type="EMBL" id="AP019755">
    <property type="protein sequence ID" value="BBL34717.1"/>
    <property type="molecule type" value="Genomic_DNA"/>
</dbReference>
<dbReference type="InterPro" id="IPR013527">
    <property type="entry name" value="YicC-like_N"/>
</dbReference>
<gene>
    <name evidence="8" type="ORF">Nstercoris_00959</name>
</gene>
<proteinExistence type="inferred from homology"/>
<dbReference type="PANTHER" id="PTHR30636">
    <property type="entry name" value="UPF0701 PROTEIN YICC"/>
    <property type="match status" value="1"/>
</dbReference>
<evidence type="ECO:0000256" key="3">
    <source>
        <dbReference type="ARBA" id="ARBA00022759"/>
    </source>
</evidence>
<name>A0A4Y1YPJ8_9PROT</name>
<evidence type="ECO:0000259" key="7">
    <source>
        <dbReference type="Pfam" id="PF08340"/>
    </source>
</evidence>
<evidence type="ECO:0000256" key="5">
    <source>
        <dbReference type="ARBA" id="ARBA00035648"/>
    </source>
</evidence>
<comment type="similarity">
    <text evidence="5">Belongs to the YicC/YloC family.</text>
</comment>
<reference evidence="8 9" key="1">
    <citation type="submission" date="2019-06" db="EMBL/GenBank/DDBJ databases">
        <title>Nitrosomonas stercoris KYUHI-S whole genome shotgun sequence.</title>
        <authorList>
            <person name="Nakagawa T."/>
            <person name="Tsuchiya Y."/>
            <person name="Takahashi R."/>
        </authorList>
    </citation>
    <scope>NUCLEOTIDE SEQUENCE [LARGE SCALE GENOMIC DNA]</scope>
    <source>
        <strain evidence="8 9">KYUHI-S</strain>
    </source>
</reference>
<dbReference type="GO" id="GO:0016787">
    <property type="term" value="F:hydrolase activity"/>
    <property type="evidence" value="ECO:0007669"/>
    <property type="project" value="UniProtKB-KW"/>
</dbReference>
<dbReference type="AlphaFoldDB" id="A0A4Y1YPJ8"/>
<keyword evidence="9" id="KW-1185">Reference proteome</keyword>
<dbReference type="InterPro" id="IPR013551">
    <property type="entry name" value="YicC-like_C"/>
</dbReference>
<organism evidence="8 9">
    <name type="scientific">Nitrosomonas stercoris</name>
    <dbReference type="NCBI Taxonomy" id="1444684"/>
    <lineage>
        <taxon>Bacteria</taxon>
        <taxon>Pseudomonadati</taxon>
        <taxon>Pseudomonadota</taxon>
        <taxon>Betaproteobacteria</taxon>
        <taxon>Nitrosomonadales</taxon>
        <taxon>Nitrosomonadaceae</taxon>
        <taxon>Nitrosomonas</taxon>
    </lineage>
</organism>
<feature type="domain" description="Endoribonuclease YicC-like C-terminal" evidence="7">
    <location>
        <begin position="177"/>
        <end position="288"/>
    </location>
</feature>
<dbReference type="KEGG" id="nst:Nstercoris_00959"/>
<evidence type="ECO:0000313" key="8">
    <source>
        <dbReference type="EMBL" id="BBL34717.1"/>
    </source>
</evidence>
<keyword evidence="2" id="KW-0540">Nuclease</keyword>
<dbReference type="GO" id="GO:0004521">
    <property type="term" value="F:RNA endonuclease activity"/>
    <property type="evidence" value="ECO:0007669"/>
    <property type="project" value="InterPro"/>
</dbReference>
<dbReference type="NCBIfam" id="TIGR00255">
    <property type="entry name" value="YicC/YloC family endoribonuclease"/>
    <property type="match status" value="1"/>
</dbReference>
<comment type="cofactor">
    <cofactor evidence="1">
        <name>a divalent metal cation</name>
        <dbReference type="ChEBI" id="CHEBI:60240"/>
    </cofactor>
</comment>
<evidence type="ECO:0000259" key="6">
    <source>
        <dbReference type="Pfam" id="PF03755"/>
    </source>
</evidence>
<dbReference type="InterPro" id="IPR005229">
    <property type="entry name" value="YicC/YloC-like"/>
</dbReference>
<keyword evidence="4" id="KW-0378">Hydrolase</keyword>
<keyword evidence="3" id="KW-0255">Endonuclease</keyword>
<dbReference type="Pfam" id="PF08340">
    <property type="entry name" value="YicC-like_C"/>
    <property type="match status" value="1"/>
</dbReference>
<evidence type="ECO:0000256" key="4">
    <source>
        <dbReference type="ARBA" id="ARBA00022801"/>
    </source>
</evidence>
<evidence type="ECO:0008006" key="10">
    <source>
        <dbReference type="Google" id="ProtNLM"/>
    </source>
</evidence>
<protein>
    <recommendedName>
        <fullName evidence="10">YicC family protein</fullName>
    </recommendedName>
</protein>